<feature type="domain" description="Carbohydrate kinase PfkB" evidence="3">
    <location>
        <begin position="56"/>
        <end position="310"/>
    </location>
</feature>
<dbReference type="InterPro" id="IPR029056">
    <property type="entry name" value="Ribokinase-like"/>
</dbReference>
<organism evidence="4 5">
    <name type="scientific">Candidatus Nomurabacteria bacterium RIFCSPHIGHO2_01_FULL_40_12</name>
    <dbReference type="NCBI Taxonomy" id="1801737"/>
    <lineage>
        <taxon>Bacteria</taxon>
        <taxon>Candidatus Nomuraibacteriota</taxon>
    </lineage>
</organism>
<dbReference type="Proteomes" id="UP000177602">
    <property type="component" value="Unassembled WGS sequence"/>
</dbReference>
<keyword evidence="1" id="KW-0808">Transferase</keyword>
<dbReference type="STRING" id="1801737.A2818_02665"/>
<name>A0A1F6V1H5_9BACT</name>
<gene>
    <name evidence="4" type="ORF">A2818_02665</name>
</gene>
<proteinExistence type="predicted"/>
<dbReference type="SUPFAM" id="SSF53613">
    <property type="entry name" value="Ribokinase-like"/>
    <property type="match status" value="1"/>
</dbReference>
<dbReference type="EMBL" id="MFTN01000002">
    <property type="protein sequence ID" value="OGI63517.1"/>
    <property type="molecule type" value="Genomic_DNA"/>
</dbReference>
<comment type="caution">
    <text evidence="4">The sequence shown here is derived from an EMBL/GenBank/DDBJ whole genome shotgun (WGS) entry which is preliminary data.</text>
</comment>
<reference evidence="4 5" key="1">
    <citation type="journal article" date="2016" name="Nat. Commun.">
        <title>Thousands of microbial genomes shed light on interconnected biogeochemical processes in an aquifer system.</title>
        <authorList>
            <person name="Anantharaman K."/>
            <person name="Brown C.T."/>
            <person name="Hug L.A."/>
            <person name="Sharon I."/>
            <person name="Castelle C.J."/>
            <person name="Probst A.J."/>
            <person name="Thomas B.C."/>
            <person name="Singh A."/>
            <person name="Wilkins M.J."/>
            <person name="Karaoz U."/>
            <person name="Brodie E.L."/>
            <person name="Williams K.H."/>
            <person name="Hubbard S.S."/>
            <person name="Banfield J.F."/>
        </authorList>
    </citation>
    <scope>NUCLEOTIDE SEQUENCE [LARGE SCALE GENOMIC DNA]</scope>
</reference>
<evidence type="ECO:0000313" key="4">
    <source>
        <dbReference type="EMBL" id="OGI63517.1"/>
    </source>
</evidence>
<dbReference type="Pfam" id="PF00294">
    <property type="entry name" value="PfkB"/>
    <property type="match status" value="1"/>
</dbReference>
<evidence type="ECO:0000259" key="3">
    <source>
        <dbReference type="Pfam" id="PF00294"/>
    </source>
</evidence>
<sequence>MSAQDNKIDFLAIGDIITDLFIRLKDANVHCDIDKENCQICMPFGAKIPFEAVYVTIAAGNVGNAAYSAAKLDLNATIVCSVGDDRNGEDCIETLKERKISTDFVTIQKGKKTNYSYVLWFQDERTILRKHEEFSYKLPNIGNPKLVYFSSISESAYPFHNEVVEHMEKNSDIMFVFQPGSPEIKLGTEKLKRVYARADIFFCNVEEAKEILGVDKLEITEILKRMHDLGPKTVVITDGVKGAYAFDGQNMWKQMPYPDPKPPLERTGAGDAFSSTTAISILLGNDLPTALSWGAVNSMSVVQYVGGQEGLLSREKLEEYLKNAPEDFKAKKIN</sequence>
<dbReference type="InterPro" id="IPR011611">
    <property type="entry name" value="PfkB_dom"/>
</dbReference>
<protein>
    <recommendedName>
        <fullName evidence="3">Carbohydrate kinase PfkB domain-containing protein</fullName>
    </recommendedName>
</protein>
<dbReference type="Gene3D" id="3.40.1190.20">
    <property type="match status" value="1"/>
</dbReference>
<evidence type="ECO:0000313" key="5">
    <source>
        <dbReference type="Proteomes" id="UP000177602"/>
    </source>
</evidence>
<dbReference type="GO" id="GO:0016301">
    <property type="term" value="F:kinase activity"/>
    <property type="evidence" value="ECO:0007669"/>
    <property type="project" value="UniProtKB-KW"/>
</dbReference>
<accession>A0A1F6V1H5</accession>
<evidence type="ECO:0000256" key="2">
    <source>
        <dbReference type="ARBA" id="ARBA00022777"/>
    </source>
</evidence>
<dbReference type="AlphaFoldDB" id="A0A1F6V1H5"/>
<keyword evidence="2" id="KW-0418">Kinase</keyword>
<evidence type="ECO:0000256" key="1">
    <source>
        <dbReference type="ARBA" id="ARBA00022679"/>
    </source>
</evidence>
<dbReference type="PANTHER" id="PTHR10584">
    <property type="entry name" value="SUGAR KINASE"/>
    <property type="match status" value="1"/>
</dbReference>
<dbReference type="PANTHER" id="PTHR10584:SF166">
    <property type="entry name" value="RIBOKINASE"/>
    <property type="match status" value="1"/>
</dbReference>